<dbReference type="EMBL" id="GBXM01023233">
    <property type="protein sequence ID" value="JAH85344.1"/>
    <property type="molecule type" value="Transcribed_RNA"/>
</dbReference>
<proteinExistence type="predicted"/>
<dbReference type="AlphaFoldDB" id="A0A0E9W4Q5"/>
<sequence length="29" mass="3489">MFHFLNKNSPEGYGALYYYRLTRWSALCS</sequence>
<reference evidence="1" key="1">
    <citation type="submission" date="2014-11" db="EMBL/GenBank/DDBJ databases">
        <authorList>
            <person name="Amaro Gonzalez C."/>
        </authorList>
    </citation>
    <scope>NUCLEOTIDE SEQUENCE</scope>
</reference>
<organism evidence="1">
    <name type="scientific">Anguilla anguilla</name>
    <name type="common">European freshwater eel</name>
    <name type="synonym">Muraena anguilla</name>
    <dbReference type="NCBI Taxonomy" id="7936"/>
    <lineage>
        <taxon>Eukaryota</taxon>
        <taxon>Metazoa</taxon>
        <taxon>Chordata</taxon>
        <taxon>Craniata</taxon>
        <taxon>Vertebrata</taxon>
        <taxon>Euteleostomi</taxon>
        <taxon>Actinopterygii</taxon>
        <taxon>Neopterygii</taxon>
        <taxon>Teleostei</taxon>
        <taxon>Anguilliformes</taxon>
        <taxon>Anguillidae</taxon>
        <taxon>Anguilla</taxon>
    </lineage>
</organism>
<protein>
    <submittedName>
        <fullName evidence="1">Uncharacterized protein</fullName>
    </submittedName>
</protein>
<evidence type="ECO:0000313" key="1">
    <source>
        <dbReference type="EMBL" id="JAH85344.1"/>
    </source>
</evidence>
<name>A0A0E9W4Q5_ANGAN</name>
<reference evidence="1" key="2">
    <citation type="journal article" date="2015" name="Fish Shellfish Immunol.">
        <title>Early steps in the European eel (Anguilla anguilla)-Vibrio vulnificus interaction in the gills: Role of the RtxA13 toxin.</title>
        <authorList>
            <person name="Callol A."/>
            <person name="Pajuelo D."/>
            <person name="Ebbesson L."/>
            <person name="Teles M."/>
            <person name="MacKenzie S."/>
            <person name="Amaro C."/>
        </authorList>
    </citation>
    <scope>NUCLEOTIDE SEQUENCE</scope>
</reference>
<accession>A0A0E9W4Q5</accession>